<accession>A0ABT4GH97</accession>
<keyword evidence="7" id="KW-1185">Reference proteome</keyword>
<dbReference type="PANTHER" id="PTHR46796">
    <property type="entry name" value="HTH-TYPE TRANSCRIPTIONAL ACTIVATOR RHAS-RELATED"/>
    <property type="match status" value="1"/>
</dbReference>
<dbReference type="InterPro" id="IPR018060">
    <property type="entry name" value="HTH_AraC"/>
</dbReference>
<evidence type="ECO:0000256" key="2">
    <source>
        <dbReference type="ARBA" id="ARBA00023125"/>
    </source>
</evidence>
<keyword evidence="2" id="KW-0238">DNA-binding</keyword>
<organism evidence="6 7">
    <name type="scientific">Paenibacillus alginolyticus</name>
    <dbReference type="NCBI Taxonomy" id="59839"/>
    <lineage>
        <taxon>Bacteria</taxon>
        <taxon>Bacillati</taxon>
        <taxon>Bacillota</taxon>
        <taxon>Bacilli</taxon>
        <taxon>Bacillales</taxon>
        <taxon>Paenibacillaceae</taxon>
        <taxon>Paenibacillus</taxon>
    </lineage>
</organism>
<keyword evidence="1" id="KW-0805">Transcription regulation</keyword>
<name>A0ABT4GH97_9BACL</name>
<comment type="caution">
    <text evidence="6">The sequence shown here is derived from an EMBL/GenBank/DDBJ whole genome shotgun (WGS) entry which is preliminary data.</text>
</comment>
<dbReference type="InterPro" id="IPR037923">
    <property type="entry name" value="HTH-like"/>
</dbReference>
<dbReference type="PROSITE" id="PS00041">
    <property type="entry name" value="HTH_ARAC_FAMILY_1"/>
    <property type="match status" value="1"/>
</dbReference>
<dbReference type="InterPro" id="IPR009057">
    <property type="entry name" value="Homeodomain-like_sf"/>
</dbReference>
<protein>
    <submittedName>
        <fullName evidence="6">AraC family transcriptional regulator</fullName>
    </submittedName>
</protein>
<dbReference type="EMBL" id="JAMDMX010000076">
    <property type="protein sequence ID" value="MCY9695570.1"/>
    <property type="molecule type" value="Genomic_DNA"/>
</dbReference>
<feature type="domain" description="HTH araC/xylS-type" evidence="5">
    <location>
        <begin position="205"/>
        <end position="303"/>
    </location>
</feature>
<dbReference type="RefSeq" id="WP_029198733.1">
    <property type="nucleotide sequence ID" value="NZ_JAMDMW010000076.1"/>
</dbReference>
<evidence type="ECO:0000259" key="5">
    <source>
        <dbReference type="PROSITE" id="PS01124"/>
    </source>
</evidence>
<dbReference type="PRINTS" id="PR00032">
    <property type="entry name" value="HTHARAC"/>
</dbReference>
<dbReference type="PROSITE" id="PS01124">
    <property type="entry name" value="HTH_ARAC_FAMILY_2"/>
    <property type="match status" value="1"/>
</dbReference>
<gene>
    <name evidence="6" type="ORF">M5X19_22080</name>
</gene>
<dbReference type="SMART" id="SM00342">
    <property type="entry name" value="HTH_ARAC"/>
    <property type="match status" value="1"/>
</dbReference>
<dbReference type="InterPro" id="IPR003313">
    <property type="entry name" value="AraC-bd"/>
</dbReference>
<dbReference type="Proteomes" id="UP001527099">
    <property type="component" value="Unassembled WGS sequence"/>
</dbReference>
<dbReference type="InterPro" id="IPR050204">
    <property type="entry name" value="AraC_XylS_family_regulators"/>
</dbReference>
<evidence type="ECO:0000256" key="3">
    <source>
        <dbReference type="ARBA" id="ARBA00023159"/>
    </source>
</evidence>
<dbReference type="InterPro" id="IPR020449">
    <property type="entry name" value="Tscrpt_reg_AraC-type_HTH"/>
</dbReference>
<dbReference type="SUPFAM" id="SSF51215">
    <property type="entry name" value="Regulatory protein AraC"/>
    <property type="match status" value="1"/>
</dbReference>
<sequence length="307" mass="35028">MSGVKSENLELVEQPDAIGVAIDEWTNQTLSTFPVHCLYRTTSLYQRSFHSHSGFEMYLCIQGSGKYIAGERIHTLGPGSFTVVRPMAMHRSRPDIEVPFHRYVLAVEKSYLEGLYERDGQIAAWIEQWLPEMGSDSLHVQLNARQLLGLQETLSQLEREIREQQPGYPLAVKGLLLHMFTQLGRYQTDIGVVQQGSGDRKRVVESILSYLMENYQESLRIEDLCGQFHLSRSYLCRIFKQDTGVSVNEFLIAYRINKAKEILQGSDLPITEVAASVGFQDISHFCHTFKRLTELTPSGYRSLHHSI</sequence>
<evidence type="ECO:0000313" key="7">
    <source>
        <dbReference type="Proteomes" id="UP001527099"/>
    </source>
</evidence>
<dbReference type="Gene3D" id="1.10.10.60">
    <property type="entry name" value="Homeodomain-like"/>
    <property type="match status" value="2"/>
</dbReference>
<dbReference type="InterPro" id="IPR014710">
    <property type="entry name" value="RmlC-like_jellyroll"/>
</dbReference>
<keyword evidence="3" id="KW-0010">Activator</keyword>
<proteinExistence type="predicted"/>
<dbReference type="SUPFAM" id="SSF46689">
    <property type="entry name" value="Homeodomain-like"/>
    <property type="match status" value="2"/>
</dbReference>
<dbReference type="Pfam" id="PF02311">
    <property type="entry name" value="AraC_binding"/>
    <property type="match status" value="1"/>
</dbReference>
<evidence type="ECO:0000313" key="6">
    <source>
        <dbReference type="EMBL" id="MCY9695570.1"/>
    </source>
</evidence>
<evidence type="ECO:0000256" key="1">
    <source>
        <dbReference type="ARBA" id="ARBA00023015"/>
    </source>
</evidence>
<keyword evidence="4" id="KW-0804">Transcription</keyword>
<dbReference type="InterPro" id="IPR018062">
    <property type="entry name" value="HTH_AraC-typ_CS"/>
</dbReference>
<dbReference type="Gene3D" id="2.60.120.10">
    <property type="entry name" value="Jelly Rolls"/>
    <property type="match status" value="1"/>
</dbReference>
<reference evidence="6 7" key="1">
    <citation type="submission" date="2022-05" db="EMBL/GenBank/DDBJ databases">
        <title>Genome Sequencing of Bee-Associated Microbes.</title>
        <authorList>
            <person name="Dunlap C."/>
        </authorList>
    </citation>
    <scope>NUCLEOTIDE SEQUENCE [LARGE SCALE GENOMIC DNA]</scope>
    <source>
        <strain evidence="6 7">NRRL B-14421</strain>
    </source>
</reference>
<dbReference type="Pfam" id="PF12833">
    <property type="entry name" value="HTH_18"/>
    <property type="match status" value="1"/>
</dbReference>
<evidence type="ECO:0000256" key="4">
    <source>
        <dbReference type="ARBA" id="ARBA00023163"/>
    </source>
</evidence>